<dbReference type="InterPro" id="IPR010537">
    <property type="entry name" value="Avian_adenovirus_fibre_N"/>
</dbReference>
<keyword evidence="7" id="KW-1161">Viral attachment to host cell</keyword>
<keyword evidence="11" id="KW-1160">Virus entry into host cell</keyword>
<dbReference type="GO" id="GO:0046718">
    <property type="term" value="P:symbiont entry into host cell"/>
    <property type="evidence" value="ECO:0007669"/>
    <property type="project" value="UniProtKB-KW"/>
</dbReference>
<dbReference type="Proteomes" id="UP000681220">
    <property type="component" value="Segment"/>
</dbReference>
<keyword evidence="6" id="KW-0945">Host-virus interaction</keyword>
<evidence type="ECO:0000256" key="7">
    <source>
        <dbReference type="ARBA" id="ARBA00022804"/>
    </source>
</evidence>
<evidence type="ECO:0000256" key="9">
    <source>
        <dbReference type="ARBA" id="ARBA00022921"/>
    </source>
</evidence>
<keyword evidence="9" id="KW-0426">Late protein</keyword>
<evidence type="ECO:0000256" key="10">
    <source>
        <dbReference type="ARBA" id="ARBA00023165"/>
    </source>
</evidence>
<keyword evidence="5" id="KW-1048">Host nucleus</keyword>
<dbReference type="EMBL" id="MK227353">
    <property type="protein sequence ID" value="QHB43552.1"/>
    <property type="molecule type" value="Genomic_DNA"/>
</dbReference>
<dbReference type="GO" id="GO:0007155">
    <property type="term" value="P:cell adhesion"/>
    <property type="evidence" value="ECO:0007669"/>
    <property type="project" value="InterPro"/>
</dbReference>
<dbReference type="GO" id="GO:0019028">
    <property type="term" value="C:viral capsid"/>
    <property type="evidence" value="ECO:0007669"/>
    <property type="project" value="UniProtKB-KW"/>
</dbReference>
<evidence type="ECO:0000256" key="3">
    <source>
        <dbReference type="ARBA" id="ARBA00006685"/>
    </source>
</evidence>
<evidence type="ECO:0000256" key="6">
    <source>
        <dbReference type="ARBA" id="ARBA00022581"/>
    </source>
</evidence>
<keyword evidence="4" id="KW-0167">Capsid protein</keyword>
<dbReference type="PRINTS" id="PR00307">
    <property type="entry name" value="ADENOVSFIBRE"/>
</dbReference>
<dbReference type="Pfam" id="PF06536">
    <property type="entry name" value="Av_adeno_fibre"/>
    <property type="match status" value="2"/>
</dbReference>
<comment type="subcellular location">
    <subcellularLocation>
        <location evidence="1">Host nucleus</location>
    </subcellularLocation>
    <subcellularLocation>
        <location evidence="2">Virion</location>
    </subcellularLocation>
</comment>
<dbReference type="InterPro" id="IPR000931">
    <property type="entry name" value="Adeno_fibre"/>
</dbReference>
<dbReference type="Gene3D" id="2.10.25.20">
    <property type="entry name" value="reovirus attachment protein sigma1, domain 1"/>
    <property type="match status" value="1"/>
</dbReference>
<dbReference type="KEGG" id="vg:80536243"/>
<evidence type="ECO:0000256" key="8">
    <source>
        <dbReference type="ARBA" id="ARBA00022844"/>
    </source>
</evidence>
<evidence type="ECO:0000259" key="12">
    <source>
        <dbReference type="Pfam" id="PF06536"/>
    </source>
</evidence>
<evidence type="ECO:0000256" key="11">
    <source>
        <dbReference type="ARBA" id="ARBA00023296"/>
    </source>
</evidence>
<keyword evidence="8" id="KW-0946">Virion</keyword>
<protein>
    <submittedName>
        <fullName evidence="13">Fiber protein 1</fullName>
    </submittedName>
</protein>
<dbReference type="SUPFAM" id="SSF51225">
    <property type="entry name" value="Fibre shaft of virus attachment proteins"/>
    <property type="match status" value="2"/>
</dbReference>
<dbReference type="Pfam" id="PF00608">
    <property type="entry name" value="Adeno_shaft"/>
    <property type="match status" value="5"/>
</dbReference>
<proteinExistence type="inferred from homology"/>
<feature type="domain" description="Avian adenovirus fibre N-terminal" evidence="12">
    <location>
        <begin position="287"/>
        <end position="333"/>
    </location>
</feature>
<dbReference type="GO" id="GO:0098671">
    <property type="term" value="P:adhesion receptor-mediated virion attachment to host cell"/>
    <property type="evidence" value="ECO:0007669"/>
    <property type="project" value="UniProtKB-KW"/>
</dbReference>
<dbReference type="Gene3D" id="6.20.10.20">
    <property type="match status" value="2"/>
</dbReference>
<evidence type="ECO:0000256" key="4">
    <source>
        <dbReference type="ARBA" id="ARBA00022561"/>
    </source>
</evidence>
<dbReference type="GO" id="GO:0042025">
    <property type="term" value="C:host cell nucleus"/>
    <property type="evidence" value="ECO:0007669"/>
    <property type="project" value="UniProtKB-SubCell"/>
</dbReference>
<sequence length="657" mass="70165">METILNLFVLVCSKNSPFPTIHSVKMSAQKRAGEGLQEQRDTKRTKMNLVYPFASSNNLTITPPFINVGNGLAISDLTLNLKVGNGLYFDNGVLSVVGSQEFKVQQPLVNEQGTQILKYGSPLFLNEAGELTMPSTADPLTILNDKLALQLSDGITVSPNGLTLNLDSIFFPLNNKFMLNCGPPLTKEGGLLSVKAGNGIQLEGDQLECTLSVNPPLSRMGTEIALNLGQTLQLSENKLEVKTAAPITAGVNGLNLQMEFPLLLTGDKLTLNVGETLQVLNNKLQVKPVAPLTSNAGGLQLQTGTSLQVSANALQVKPVSPLANSPTGLSLQIGSSLQTASNLLQVKPIMPLLNSADGLKLQLGNSLQSSATGLNVKPVTPLTNTDTGLQLSIDSSLQVTPTGLQVKPVAPLLNGTGGLSLQSAAPLQIQNQKLGIALADYFSIENNKLCLKVVKGGGLGLSSQGLFVSLATPVSAMSIAPLPATRTAQPAIAQQKGQTIYRSNLNANVVLMTPSGMTACPPEELYKDKYEQDFLQTHSGVKLRYQRLALGPVKFINIENYMESGTPIEIPAADFVAEGMSDNLMVKLTSKYPLVSCTSTALIVFHTSQGVLQETVHMRFLSVQNETHLLFLRERSTKGMLKSVILKSLPVFIYLTN</sequence>
<dbReference type="GeneID" id="80536243"/>
<evidence type="ECO:0000256" key="2">
    <source>
        <dbReference type="ARBA" id="ARBA00004328"/>
    </source>
</evidence>
<dbReference type="InterPro" id="IPR009013">
    <property type="entry name" value="Attachment_protein_shaft_sf"/>
</dbReference>
<keyword evidence="10" id="KW-1233">Viral attachment to host adhesion receptor</keyword>
<feature type="domain" description="Avian adenovirus fibre N-terminal" evidence="12">
    <location>
        <begin position="210"/>
        <end position="257"/>
    </location>
</feature>
<comment type="similarity">
    <text evidence="3">Belongs to the adenoviridae fiber family.</text>
</comment>
<accession>A0A6B9LIP2</accession>
<reference evidence="13 14" key="1">
    <citation type="journal article" date="2019" name="Vet. Microbiol.">
        <title>Disease surveillance in wild Victorian cacatuids reveals co-infection with multiple agents and detection of novel avian viruses.</title>
        <authorList>
            <person name="Sutherland M."/>
            <person name="Sarker S."/>
            <person name="Vaz P.K."/>
            <person name="Legione A.R."/>
            <person name="Devlin J.M."/>
            <person name="Macwhirter P.L."/>
            <person name="Whiteley P.L."/>
            <person name="Raidal S.R."/>
        </authorList>
    </citation>
    <scope>NUCLEOTIDE SEQUENCE [LARGE SCALE GENOMIC DNA]</scope>
    <source>
        <strain evidence="13">CorAdV1/Melbourne/2015</strain>
    </source>
</reference>
<keyword evidence="14" id="KW-1185">Reference proteome</keyword>
<evidence type="ECO:0000313" key="14">
    <source>
        <dbReference type="Proteomes" id="UP000681220"/>
    </source>
</evidence>
<dbReference type="RefSeq" id="YP_010798161.1">
    <property type="nucleotide sequence ID" value="NC_076340.1"/>
</dbReference>
<evidence type="ECO:0000256" key="5">
    <source>
        <dbReference type="ARBA" id="ARBA00022562"/>
    </source>
</evidence>
<organism evidence="13 14">
    <name type="scientific">psittacine adenovirus 7</name>
    <dbReference type="NCBI Taxonomy" id="2848040"/>
    <lineage>
        <taxon>Viruses</taxon>
        <taxon>Varidnaviria</taxon>
        <taxon>Bamfordvirae</taxon>
        <taxon>Preplasmiviricota</taxon>
        <taxon>Polisuviricotina</taxon>
        <taxon>Pharingeaviricetes</taxon>
        <taxon>Rowavirales</taxon>
        <taxon>Adenoviridae</taxon>
        <taxon>Siadenovirus</taxon>
        <taxon>Siadenovirus sanguineae</taxon>
        <taxon>Psittacine siadenovirus E</taxon>
    </lineage>
</organism>
<evidence type="ECO:0000256" key="1">
    <source>
        <dbReference type="ARBA" id="ARBA00004147"/>
    </source>
</evidence>
<evidence type="ECO:0000313" key="13">
    <source>
        <dbReference type="EMBL" id="QHB43552.1"/>
    </source>
</evidence>
<dbReference type="InterPro" id="IPR000939">
    <property type="entry name" value="Adenobir_fibre_prot_rpt/shaft"/>
</dbReference>
<name>A0A6B9LIP2_9ADEN</name>